<feature type="region of interest" description="Disordered" evidence="1">
    <location>
        <begin position="1"/>
        <end position="131"/>
    </location>
</feature>
<name>A0A0L0VVQ0_9BASI</name>
<proteinExistence type="predicted"/>
<feature type="compositionally biased region" description="Acidic residues" evidence="1">
    <location>
        <begin position="23"/>
        <end position="37"/>
    </location>
</feature>
<feature type="region of interest" description="Disordered" evidence="1">
    <location>
        <begin position="229"/>
        <end position="248"/>
    </location>
</feature>
<dbReference type="SUPFAM" id="SSF56672">
    <property type="entry name" value="DNA/RNA polymerases"/>
    <property type="match status" value="1"/>
</dbReference>
<evidence type="ECO:0008006" key="4">
    <source>
        <dbReference type="Google" id="ProtNLM"/>
    </source>
</evidence>
<comment type="caution">
    <text evidence="2">The sequence shown here is derived from an EMBL/GenBank/DDBJ whole genome shotgun (WGS) entry which is preliminary data.</text>
</comment>
<feature type="compositionally biased region" description="Basic and acidic residues" evidence="1">
    <location>
        <begin position="115"/>
        <end position="131"/>
    </location>
</feature>
<feature type="region of interest" description="Disordered" evidence="1">
    <location>
        <begin position="998"/>
        <end position="1017"/>
    </location>
</feature>
<dbReference type="AlphaFoldDB" id="A0A0L0VVQ0"/>
<accession>A0A0L0VVQ0</accession>
<dbReference type="PANTHER" id="PTHR33050">
    <property type="entry name" value="REVERSE TRANSCRIPTASE DOMAIN-CONTAINING PROTEIN"/>
    <property type="match status" value="1"/>
</dbReference>
<keyword evidence="3" id="KW-1185">Reference proteome</keyword>
<dbReference type="PANTHER" id="PTHR33050:SF7">
    <property type="entry name" value="RIBONUCLEASE H"/>
    <property type="match status" value="1"/>
</dbReference>
<organism evidence="2 3">
    <name type="scientific">Puccinia striiformis f. sp. tritici PST-78</name>
    <dbReference type="NCBI Taxonomy" id="1165861"/>
    <lineage>
        <taxon>Eukaryota</taxon>
        <taxon>Fungi</taxon>
        <taxon>Dikarya</taxon>
        <taxon>Basidiomycota</taxon>
        <taxon>Pucciniomycotina</taxon>
        <taxon>Pucciniomycetes</taxon>
        <taxon>Pucciniales</taxon>
        <taxon>Pucciniaceae</taxon>
        <taxon>Puccinia</taxon>
    </lineage>
</organism>
<dbReference type="InterPro" id="IPR043502">
    <property type="entry name" value="DNA/RNA_pol_sf"/>
</dbReference>
<feature type="region of interest" description="Disordered" evidence="1">
    <location>
        <begin position="431"/>
        <end position="527"/>
    </location>
</feature>
<protein>
    <recommendedName>
        <fullName evidence="4">Reverse transcriptase domain-containing protein</fullName>
    </recommendedName>
</protein>
<dbReference type="Proteomes" id="UP000054564">
    <property type="component" value="Unassembled WGS sequence"/>
</dbReference>
<feature type="compositionally biased region" description="Basic and acidic residues" evidence="1">
    <location>
        <begin position="69"/>
        <end position="82"/>
    </location>
</feature>
<evidence type="ECO:0000313" key="3">
    <source>
        <dbReference type="Proteomes" id="UP000054564"/>
    </source>
</evidence>
<gene>
    <name evidence="2" type="ORF">PSTG_03320</name>
</gene>
<feature type="region of interest" description="Disordered" evidence="1">
    <location>
        <begin position="1046"/>
        <end position="1065"/>
    </location>
</feature>
<feature type="compositionally biased region" description="Polar residues" evidence="1">
    <location>
        <begin position="40"/>
        <end position="66"/>
    </location>
</feature>
<feature type="compositionally biased region" description="Basic and acidic residues" evidence="1">
    <location>
        <begin position="495"/>
        <end position="525"/>
    </location>
</feature>
<feature type="compositionally biased region" description="Low complexity" evidence="1">
    <location>
        <begin position="459"/>
        <end position="476"/>
    </location>
</feature>
<dbReference type="STRING" id="1165861.A0A0L0VVQ0"/>
<evidence type="ECO:0000313" key="2">
    <source>
        <dbReference type="EMBL" id="KNF03379.1"/>
    </source>
</evidence>
<dbReference type="EMBL" id="AJIL01000017">
    <property type="protein sequence ID" value="KNF03379.1"/>
    <property type="molecule type" value="Genomic_DNA"/>
</dbReference>
<feature type="compositionally biased region" description="Low complexity" evidence="1">
    <location>
        <begin position="83"/>
        <end position="94"/>
    </location>
</feature>
<dbReference type="InterPro" id="IPR052055">
    <property type="entry name" value="Hepadnavirus_pol/RT"/>
</dbReference>
<evidence type="ECO:0000256" key="1">
    <source>
        <dbReference type="SAM" id="MobiDB-lite"/>
    </source>
</evidence>
<sequence>MNSLQDLSNRVKKSMQQGGERIEEGDEEGLVESEVGEGDPTSTSAETAKNTAVRRSTRATSKTPAETTIGKDPKQTTRKGKEQASSASKQAESATIRELLGASLADETGTANDPVDTKKESARQTDVQSRERTNLAATMGHYTTLQYGAIHVRVSEFWQTWVVLADLYPFKAITWITRLFDVCAAFGAEKKGKRNELREEQRASISTSYTSIVGPKDSGKTKRLEPIEVSDTDCPGQENTIPGGITFNDNARTSSDDIGFIPYFEKNLRELHGLLPLTISNATWQAKAINHHTLHGTKKSKSDETGEDKTRYSGFPYPDKYAQSYADWSMNYQGFLDTLIKVCKYIKFAGWVNIHKRHCDRLIKTDGFMTGLQYDVHVRFNAFARRIAMDNGSLLIANISIFNETVAQASYGKARRFLELDFTDNPYAKGAEREGWDTATGKPFEAKETNAGRRGNGGQNSQQAAQQPPQQPASRQDNGKSPSSSGYRGNRFNPRHNDRDRYDRDKKDDRRVNGYNRDRRDDRGGKSYNFCRTRVRALESRESPPYQPPQEVATCASDQENWSVGVRCEMNLSEWRKALSRAKLLPKYGDVLEGFLKGFDQGIPHHTVGQNAQYYTPDNHSSALQAKEKITESIRKEIAAGRMFGPFTRQQVNRHFKFFRTSPLGAVVNGDGSLRPINDLLYPHSKPSIPSVNSFVNSDDFETTWDDFNVVAKYLRELQEPVLLALFDWEKAYRQIPTAPSQWQYLMVRDLKDNIILDTRIAFGGVAGCGSIGQPADAWKKIMLHEFDTLAIFRWVDNNLFGKRKDSTLRMEDVVQRSNQLGVKTNTKKFSEFQTEQKYVGFIWDGEKKTVRLPEEKLAKRIEQINVFLQVGAKFKYDKTKVLAGRLNHVSYIVPQLRCYLNSIYRWMSEWMDHFAARQIPPDIREDLIGLADNTQSICPDAAHPKPGPDRHWVGGRRVNGLWYRGTHRPQVGPILSKLRRIDTYRPGRRSRRRANLTVRNGGYPTRPSDAPEDRRGRLQDLYSMDRQHDNRRRCAEEEVKGYVRQRRMEDHSGNPDCEPVERCR</sequence>
<reference evidence="3" key="1">
    <citation type="submission" date="2014-03" db="EMBL/GenBank/DDBJ databases">
        <title>The Genome Sequence of Puccinia striiformis f. sp. tritici PST-78.</title>
        <authorList>
            <consortium name="The Broad Institute Genome Sequencing Platform"/>
            <person name="Cuomo C."/>
            <person name="Hulbert S."/>
            <person name="Chen X."/>
            <person name="Walker B."/>
            <person name="Young S.K."/>
            <person name="Zeng Q."/>
            <person name="Gargeya S."/>
            <person name="Fitzgerald M."/>
            <person name="Haas B."/>
            <person name="Abouelleil A."/>
            <person name="Alvarado L."/>
            <person name="Arachchi H.M."/>
            <person name="Berlin A.M."/>
            <person name="Chapman S.B."/>
            <person name="Goldberg J."/>
            <person name="Griggs A."/>
            <person name="Gujja S."/>
            <person name="Hansen M."/>
            <person name="Howarth C."/>
            <person name="Imamovic A."/>
            <person name="Larimer J."/>
            <person name="McCowan C."/>
            <person name="Montmayeur A."/>
            <person name="Murphy C."/>
            <person name="Neiman D."/>
            <person name="Pearson M."/>
            <person name="Priest M."/>
            <person name="Roberts A."/>
            <person name="Saif S."/>
            <person name="Shea T."/>
            <person name="Sisk P."/>
            <person name="Sykes S."/>
            <person name="Wortman J."/>
            <person name="Nusbaum C."/>
            <person name="Birren B."/>
        </authorList>
    </citation>
    <scope>NUCLEOTIDE SEQUENCE [LARGE SCALE GENOMIC DNA]</scope>
    <source>
        <strain evidence="3">race PST-78</strain>
    </source>
</reference>